<keyword evidence="1" id="KW-1133">Transmembrane helix</keyword>
<evidence type="ECO:0000313" key="3">
    <source>
        <dbReference type="EMBL" id="CAG7643734.1"/>
    </source>
</evidence>
<feature type="transmembrane region" description="Helical" evidence="1">
    <location>
        <begin position="125"/>
        <end position="147"/>
    </location>
</feature>
<dbReference type="EMBL" id="CAJVAX010000017">
    <property type="protein sequence ID" value="CAG7643734.1"/>
    <property type="molecule type" value="Genomic_DNA"/>
</dbReference>
<feature type="domain" description="DUF2231" evidence="2">
    <location>
        <begin position="6"/>
        <end position="163"/>
    </location>
</feature>
<keyword evidence="1" id="KW-0472">Membrane</keyword>
<evidence type="ECO:0000256" key="1">
    <source>
        <dbReference type="SAM" id="Phobius"/>
    </source>
</evidence>
<sequence>MGLINGVPAHVLLVHAVVVLVPLTALVLVVCAVWPLVMRRLGVALPLLALVSLIAVPLATDSGEWLQERVAETSQVERHTEMGDELLPWAVGLLVLAAAVWFAYRRAEANAAPAPGAAQASAVGTGVRVVAVVLCVAVSAGAVVQVYRIGDSGAKAAWQGRISSRSGQQG</sequence>
<gene>
    <name evidence="3" type="ORF">SBRY_30882</name>
</gene>
<dbReference type="Proteomes" id="UP001153328">
    <property type="component" value="Unassembled WGS sequence"/>
</dbReference>
<keyword evidence="1" id="KW-0812">Transmembrane</keyword>
<evidence type="ECO:0000259" key="2">
    <source>
        <dbReference type="Pfam" id="PF09990"/>
    </source>
</evidence>
<feature type="transmembrane region" description="Helical" evidence="1">
    <location>
        <begin position="12"/>
        <end position="34"/>
    </location>
</feature>
<organism evidence="3 4">
    <name type="scientific">Actinacidiphila bryophytorum</name>
    <dbReference type="NCBI Taxonomy" id="1436133"/>
    <lineage>
        <taxon>Bacteria</taxon>
        <taxon>Bacillati</taxon>
        <taxon>Actinomycetota</taxon>
        <taxon>Actinomycetes</taxon>
        <taxon>Kitasatosporales</taxon>
        <taxon>Streptomycetaceae</taxon>
        <taxon>Actinacidiphila</taxon>
    </lineage>
</organism>
<protein>
    <recommendedName>
        <fullName evidence="2">DUF2231 domain-containing protein</fullName>
    </recommendedName>
</protein>
<keyword evidence="4" id="KW-1185">Reference proteome</keyword>
<comment type="caution">
    <text evidence="3">The sequence shown here is derived from an EMBL/GenBank/DDBJ whole genome shotgun (WGS) entry which is preliminary data.</text>
</comment>
<dbReference type="RefSeq" id="WP_205043134.1">
    <property type="nucleotide sequence ID" value="NZ_CAJVAX010000017.1"/>
</dbReference>
<evidence type="ECO:0000313" key="4">
    <source>
        <dbReference type="Proteomes" id="UP001153328"/>
    </source>
</evidence>
<proteinExistence type="predicted"/>
<dbReference type="AlphaFoldDB" id="A0A9W4H1Z8"/>
<feature type="transmembrane region" description="Helical" evidence="1">
    <location>
        <begin position="86"/>
        <end position="104"/>
    </location>
</feature>
<accession>A0A9W4H1Z8</accession>
<dbReference type="Pfam" id="PF09990">
    <property type="entry name" value="DUF2231"/>
    <property type="match status" value="1"/>
</dbReference>
<name>A0A9W4H1Z8_9ACTN</name>
<dbReference type="InterPro" id="IPR019251">
    <property type="entry name" value="DUF2231_TM"/>
</dbReference>
<feature type="transmembrane region" description="Helical" evidence="1">
    <location>
        <begin position="41"/>
        <end position="60"/>
    </location>
</feature>
<reference evidence="3" key="1">
    <citation type="submission" date="2021-06" db="EMBL/GenBank/DDBJ databases">
        <authorList>
            <person name="Arsene-Ploetze F."/>
        </authorList>
    </citation>
    <scope>NUCLEOTIDE SEQUENCE</scope>
    <source>
        <strain evidence="3">SBRY1</strain>
    </source>
</reference>